<comment type="caution">
    <text evidence="2">The sequence shown here is derived from an EMBL/GenBank/DDBJ whole genome shotgun (WGS) entry which is preliminary data.</text>
</comment>
<proteinExistence type="predicted"/>
<feature type="transmembrane region" description="Helical" evidence="1">
    <location>
        <begin position="12"/>
        <end position="40"/>
    </location>
</feature>
<accession>A0A062XYH6</accession>
<dbReference type="EMBL" id="JMFG01000020">
    <property type="protein sequence ID" value="KDA53565.1"/>
    <property type="molecule type" value="Genomic_DNA"/>
</dbReference>
<keyword evidence="1" id="KW-1133">Transmembrane helix</keyword>
<sequence length="79" mass="9144">MRVLARHALGWSFMVLGVIGSLLPILQGWLFFAAGALLLAPEVPLFRRFFCWIETRFPRLKKPLAKLRRRLDRSQPPCP</sequence>
<keyword evidence="1" id="KW-0812">Transmembrane</keyword>
<keyword evidence="3" id="KW-1185">Reference proteome</keyword>
<evidence type="ECO:0000313" key="2">
    <source>
        <dbReference type="EMBL" id="KDA53565.1"/>
    </source>
</evidence>
<evidence type="ECO:0000256" key="1">
    <source>
        <dbReference type="SAM" id="Phobius"/>
    </source>
</evidence>
<evidence type="ECO:0000313" key="3">
    <source>
        <dbReference type="Proteomes" id="UP000027284"/>
    </source>
</evidence>
<keyword evidence="1" id="KW-0472">Membrane</keyword>
<gene>
    <name evidence="2" type="ORF">EG19_05025</name>
</gene>
<dbReference type="AlphaFoldDB" id="A0A062XYH6"/>
<dbReference type="RefSeq" id="WP_038049403.1">
    <property type="nucleotide sequence ID" value="NZ_JMFG01000020.1"/>
</dbReference>
<name>A0A062XYH6_9BACT</name>
<evidence type="ECO:0008006" key="4">
    <source>
        <dbReference type="Google" id="ProtNLM"/>
    </source>
</evidence>
<protein>
    <recommendedName>
        <fullName evidence="4">DUF454 family protein</fullName>
    </recommendedName>
</protein>
<organism evidence="2 3">
    <name type="scientific">Thermoanaerobaculum aquaticum</name>
    <dbReference type="NCBI Taxonomy" id="1312852"/>
    <lineage>
        <taxon>Bacteria</taxon>
        <taxon>Pseudomonadati</taxon>
        <taxon>Acidobacteriota</taxon>
        <taxon>Thermoanaerobaculia</taxon>
        <taxon>Thermoanaerobaculales</taxon>
        <taxon>Thermoanaerobaculaceae</taxon>
        <taxon>Thermoanaerobaculum</taxon>
    </lineage>
</organism>
<dbReference type="Proteomes" id="UP000027284">
    <property type="component" value="Unassembled WGS sequence"/>
</dbReference>
<reference evidence="2 3" key="1">
    <citation type="submission" date="2014-04" db="EMBL/GenBank/DDBJ databases">
        <title>The Genome Sequence of Thermoanaerobaculum aquaticum MP-01, The First Cultivated Group 23 Acidobacterium.</title>
        <authorList>
            <person name="Stamps B.W."/>
            <person name="Losey N.A."/>
            <person name="Lawson P.A."/>
            <person name="Stevenson B.S."/>
        </authorList>
    </citation>
    <scope>NUCLEOTIDE SEQUENCE [LARGE SCALE GENOMIC DNA]</scope>
    <source>
        <strain evidence="2 3">MP-01</strain>
    </source>
</reference>